<dbReference type="EMBL" id="AP026798">
    <property type="protein sequence ID" value="BDR52623.1"/>
    <property type="molecule type" value="Genomic_DNA"/>
</dbReference>
<proteinExistence type="predicted"/>
<accession>A0ABM8B7E7</accession>
<dbReference type="InterPro" id="IPR052555">
    <property type="entry name" value="dCTP_Pyrophosphatase"/>
</dbReference>
<name>A0ABM8B7E7_9BIFI</name>
<keyword evidence="2" id="KW-1185">Reference proteome</keyword>
<organism evidence="1 2">
    <name type="scientific">Bombiscardovia nodaiensis</name>
    <dbReference type="NCBI Taxonomy" id="2932181"/>
    <lineage>
        <taxon>Bacteria</taxon>
        <taxon>Bacillati</taxon>
        <taxon>Actinomycetota</taxon>
        <taxon>Actinomycetes</taxon>
        <taxon>Bifidobacteriales</taxon>
        <taxon>Bifidobacteriaceae</taxon>
        <taxon>Bombiscardovia</taxon>
    </lineage>
</organism>
<reference evidence="1 2" key="1">
    <citation type="journal article" date="2023" name="Microbiol. Spectr.">
        <title>Symbiosis of Carpenter Bees with Uncharacterized Lactic Acid Bacteria Showing NAD Auxotrophy.</title>
        <authorList>
            <person name="Kawasaki S."/>
            <person name="Ozawa K."/>
            <person name="Mori T."/>
            <person name="Yamamoto A."/>
            <person name="Ito M."/>
            <person name="Ohkuma M."/>
            <person name="Sakamoto M."/>
            <person name="Matsutani M."/>
        </authorList>
    </citation>
    <scope>NUCLEOTIDE SEQUENCE [LARGE SCALE GENOMIC DNA]</scope>
    <source>
        <strain evidence="1 2">Kim37-2</strain>
    </source>
</reference>
<dbReference type="Pfam" id="PF12643">
    <property type="entry name" value="MazG-like"/>
    <property type="match status" value="1"/>
</dbReference>
<dbReference type="PANTHER" id="PTHR46523">
    <property type="entry name" value="DCTP PYROPHOSPHATASE 1"/>
    <property type="match status" value="1"/>
</dbReference>
<evidence type="ECO:0000313" key="2">
    <source>
        <dbReference type="Proteomes" id="UP001321766"/>
    </source>
</evidence>
<protein>
    <submittedName>
        <fullName evidence="1">Nucleotide pyrophosphohydrolase</fullName>
    </submittedName>
</protein>
<evidence type="ECO:0000313" key="1">
    <source>
        <dbReference type="EMBL" id="BDR52623.1"/>
    </source>
</evidence>
<dbReference type="Proteomes" id="UP001321766">
    <property type="component" value="Chromosome"/>
</dbReference>
<dbReference type="SUPFAM" id="SSF101386">
    <property type="entry name" value="all-alpha NTP pyrophosphatases"/>
    <property type="match status" value="1"/>
</dbReference>
<dbReference type="Gene3D" id="1.10.287.1080">
    <property type="entry name" value="MazG-like"/>
    <property type="match status" value="1"/>
</dbReference>
<dbReference type="PIRSF" id="PIRSF029826">
    <property type="entry name" value="UCP029826_pph"/>
    <property type="match status" value="1"/>
</dbReference>
<gene>
    <name evidence="1" type="ORF">KIM372_05300</name>
</gene>
<dbReference type="CDD" id="cd11537">
    <property type="entry name" value="NTP-PPase_RS21-C6_like"/>
    <property type="match status" value="1"/>
</dbReference>
<sequence length="115" mass="13427">MYTEDMLSDKTVETVMKFAREREWEKFHTPGTLAKSIAIEAAELLECFQWEDEARDGDMEHVADELADVLTYCIEMAQLLGLNMDTIVLNKLEKTRQKYPVETSKGNNHKYRELH</sequence>
<dbReference type="PANTHER" id="PTHR46523:SF1">
    <property type="entry name" value="DCTP PYROPHOSPHATASE 1"/>
    <property type="match status" value="1"/>
</dbReference>
<dbReference type="InterPro" id="IPR025984">
    <property type="entry name" value="DCTPP"/>
</dbReference>